<sequence length="73" mass="8475">MCHKLINDRAPRLACFRPDVRDERIAREVVPDMRILISGMIPPSEIAAALDRYVGQLHLQIDRLLGRKKTLRR</sequence>
<protein>
    <submittedName>
        <fullName evidence="1">Uncharacterized protein</fullName>
    </submittedName>
</protein>
<organism evidence="1 2">
    <name type="scientific">Bradyrhizobium macuxiense</name>
    <dbReference type="NCBI Taxonomy" id="1755647"/>
    <lineage>
        <taxon>Bacteria</taxon>
        <taxon>Pseudomonadati</taxon>
        <taxon>Pseudomonadota</taxon>
        <taxon>Alphaproteobacteria</taxon>
        <taxon>Hyphomicrobiales</taxon>
        <taxon>Nitrobacteraceae</taxon>
        <taxon>Bradyrhizobium</taxon>
    </lineage>
</organism>
<comment type="caution">
    <text evidence="1">The sequence shown here is derived from an EMBL/GenBank/DDBJ whole genome shotgun (WGS) entry which is preliminary data.</text>
</comment>
<name>A0A120FS53_9BRAD</name>
<dbReference type="EMBL" id="LNCU01000006">
    <property type="protein sequence ID" value="KWV61132.1"/>
    <property type="molecule type" value="Genomic_DNA"/>
</dbReference>
<keyword evidence="2" id="KW-1185">Reference proteome</keyword>
<accession>A0A120FS53</accession>
<reference evidence="1 2" key="1">
    <citation type="submission" date="2015-11" db="EMBL/GenBank/DDBJ databases">
        <title>Draft Genome Sequence of the Strain BR 10303 (Bradyrhizobium sp.) isolated from nodules of Centrolobium paraense.</title>
        <authorList>
            <person name="Zelli J.E."/>
            <person name="Simoes-Araujo J.L."/>
            <person name="Barauna A.C."/>
            <person name="Silva K."/>
        </authorList>
    </citation>
    <scope>NUCLEOTIDE SEQUENCE [LARGE SCALE GENOMIC DNA]</scope>
    <source>
        <strain evidence="1 2">BR 10303</strain>
    </source>
</reference>
<dbReference type="AlphaFoldDB" id="A0A120FS53"/>
<dbReference type="Proteomes" id="UP000057737">
    <property type="component" value="Unassembled WGS sequence"/>
</dbReference>
<proteinExistence type="predicted"/>
<evidence type="ECO:0000313" key="2">
    <source>
        <dbReference type="Proteomes" id="UP000057737"/>
    </source>
</evidence>
<gene>
    <name evidence="1" type="ORF">AS156_25725</name>
</gene>
<evidence type="ECO:0000313" key="1">
    <source>
        <dbReference type="EMBL" id="KWV61132.1"/>
    </source>
</evidence>